<comment type="catalytic activity">
    <reaction evidence="8 10">
        <text>(6R)-10-formyltetrahydrofolate + 5-amino-1-(5-phospho-beta-D-ribosyl)imidazole-4-carboxamide = 5-formamido-1-(5-phospho-D-ribosyl)imidazole-4-carboxamide + (6S)-5,6,7,8-tetrahydrofolate</text>
        <dbReference type="Rhea" id="RHEA:22192"/>
        <dbReference type="ChEBI" id="CHEBI:57453"/>
        <dbReference type="ChEBI" id="CHEBI:58467"/>
        <dbReference type="ChEBI" id="CHEBI:58475"/>
        <dbReference type="ChEBI" id="CHEBI:195366"/>
        <dbReference type="EC" id="2.1.2.3"/>
    </reaction>
</comment>
<dbReference type="InterPro" id="IPR016193">
    <property type="entry name" value="Cytidine_deaminase-like"/>
</dbReference>
<dbReference type="PANTHER" id="PTHR11692">
    <property type="entry name" value="BIFUNCTIONAL PURINE BIOSYNTHESIS PROTEIN PURH"/>
    <property type="match status" value="1"/>
</dbReference>
<keyword evidence="13" id="KW-1185">Reference proteome</keyword>
<dbReference type="CDD" id="cd01421">
    <property type="entry name" value="IMPCH"/>
    <property type="match status" value="1"/>
</dbReference>
<gene>
    <name evidence="10" type="primary">purH</name>
    <name evidence="12" type="ORF">SAMN02745885_01604</name>
</gene>
<dbReference type="NCBIfam" id="TIGR00355">
    <property type="entry name" value="purH"/>
    <property type="match status" value="1"/>
</dbReference>
<keyword evidence="6 10" id="KW-0378">Hydrolase</keyword>
<proteinExistence type="inferred from homology"/>
<comment type="pathway">
    <text evidence="2 10">Purine metabolism; IMP biosynthesis via de novo pathway; 5-formamido-1-(5-phospho-D-ribosyl)imidazole-4-carboxamide from 5-amino-1-(5-phospho-D-ribosyl)imidazole-4-carboxamide (10-formyl THF route): step 1/1.</text>
</comment>
<dbReference type="PIRSF" id="PIRSF000414">
    <property type="entry name" value="AICARFT_IMPCHas"/>
    <property type="match status" value="1"/>
</dbReference>
<keyword evidence="7 10" id="KW-0511">Multifunctional enzyme</keyword>
<dbReference type="PANTHER" id="PTHR11692:SF0">
    <property type="entry name" value="BIFUNCTIONAL PURINE BIOSYNTHESIS PROTEIN ATIC"/>
    <property type="match status" value="1"/>
</dbReference>
<dbReference type="HAMAP" id="MF_00139">
    <property type="entry name" value="PurH"/>
    <property type="match status" value="1"/>
</dbReference>
<dbReference type="SMART" id="SM00798">
    <property type="entry name" value="AICARFT_IMPCHas"/>
    <property type="match status" value="1"/>
</dbReference>
<evidence type="ECO:0000256" key="4">
    <source>
        <dbReference type="ARBA" id="ARBA00022679"/>
    </source>
</evidence>
<dbReference type="FunFam" id="3.40.140.20:FF:000002">
    <property type="entry name" value="Bifunctional purine biosynthesis protein PurH"/>
    <property type="match status" value="1"/>
</dbReference>
<dbReference type="UniPathway" id="UPA00074">
    <property type="reaction ID" value="UER00133"/>
</dbReference>
<dbReference type="GO" id="GO:0006189">
    <property type="term" value="P:'de novo' IMP biosynthetic process"/>
    <property type="evidence" value="ECO:0007669"/>
    <property type="project" value="UniProtKB-UniRule"/>
</dbReference>
<dbReference type="GO" id="GO:0005829">
    <property type="term" value="C:cytosol"/>
    <property type="evidence" value="ECO:0007669"/>
    <property type="project" value="TreeGrafter"/>
</dbReference>
<evidence type="ECO:0000313" key="12">
    <source>
        <dbReference type="EMBL" id="SKA00672.1"/>
    </source>
</evidence>
<accession>A0A1T4QA69</accession>
<evidence type="ECO:0000256" key="9">
    <source>
        <dbReference type="ARBA" id="ARBA00050687"/>
    </source>
</evidence>
<evidence type="ECO:0000256" key="5">
    <source>
        <dbReference type="ARBA" id="ARBA00022755"/>
    </source>
</evidence>
<dbReference type="SUPFAM" id="SSF53927">
    <property type="entry name" value="Cytidine deaminase-like"/>
    <property type="match status" value="1"/>
</dbReference>
<sequence length="512" mass="54975">MKRALISVSDKTGVTELARGLVELGWELVSTGGTYKTIKEAGIPVTYVSEITGFPEILDGRVKTLHPKIHGGILARRTPEHLAQLAEQGIGTIDLVAVNLYPFRQTISKPGVTLEEAIENIDIGGPAMVRAAAKNHESVVIVVNPQRYSQVLNYLREEGEVPLVMRRQLAAEAYCHTAQYDAMISQYLFGQTGERPGLLTEDLILAGNKVQTLRYGENPQQQAAFYRLPGYAASGVAGAEQLQGKELSFNNLLDTQAAWNLVQEFTQPAAVIVKHNNPCGAAIAEDIATAYRKALQADPVSAFGGIVALNREVDGETARELTEIFLEVIAAPAFSEEAKTILAAKSNLRLLVMPAGNATVFPYDLRVVGSGLLVQEADTREITAADLRVVSQKQPTPEQIEEMLFAWRVVKHVKSNAIVVTKGGVTLGVGAGQMNRVGSARIALEQAGEKAAGAVLASDAFFPFPDTVELAARAGISAIIQTGGALRDEEVIAAADRLGLVMVLTGVRHFKH</sequence>
<dbReference type="Proteomes" id="UP000189933">
    <property type="component" value="Unassembled WGS sequence"/>
</dbReference>
<dbReference type="PROSITE" id="PS51855">
    <property type="entry name" value="MGS"/>
    <property type="match status" value="1"/>
</dbReference>
<dbReference type="Pfam" id="PF01808">
    <property type="entry name" value="AICARFT_IMPCHas"/>
    <property type="match status" value="1"/>
</dbReference>
<dbReference type="EC" id="3.5.4.10" evidence="10"/>
<dbReference type="InterPro" id="IPR011607">
    <property type="entry name" value="MGS-like_dom"/>
</dbReference>
<feature type="domain" description="MGS-like" evidence="11">
    <location>
        <begin position="1"/>
        <end position="143"/>
    </location>
</feature>
<dbReference type="FunFam" id="3.40.50.1380:FF:000001">
    <property type="entry name" value="Bifunctional purine biosynthesis protein PurH"/>
    <property type="match status" value="1"/>
</dbReference>
<comment type="catalytic activity">
    <reaction evidence="9 10">
        <text>IMP + H2O = 5-formamido-1-(5-phospho-D-ribosyl)imidazole-4-carboxamide</text>
        <dbReference type="Rhea" id="RHEA:18445"/>
        <dbReference type="ChEBI" id="CHEBI:15377"/>
        <dbReference type="ChEBI" id="CHEBI:58053"/>
        <dbReference type="ChEBI" id="CHEBI:58467"/>
        <dbReference type="EC" id="3.5.4.10"/>
    </reaction>
</comment>
<dbReference type="EC" id="2.1.2.3" evidence="10"/>
<dbReference type="GO" id="GO:0004643">
    <property type="term" value="F:phosphoribosylaminoimidazolecarboxamide formyltransferase activity"/>
    <property type="evidence" value="ECO:0007669"/>
    <property type="project" value="UniProtKB-UniRule"/>
</dbReference>
<keyword evidence="4 10" id="KW-0808">Transferase</keyword>
<dbReference type="SUPFAM" id="SSF52335">
    <property type="entry name" value="Methylglyoxal synthase-like"/>
    <property type="match status" value="1"/>
</dbReference>
<evidence type="ECO:0000256" key="7">
    <source>
        <dbReference type="ARBA" id="ARBA00023268"/>
    </source>
</evidence>
<dbReference type="NCBIfam" id="NF002049">
    <property type="entry name" value="PRK00881.1"/>
    <property type="match status" value="1"/>
</dbReference>
<dbReference type="InterPro" id="IPR036914">
    <property type="entry name" value="MGS-like_dom_sf"/>
</dbReference>
<dbReference type="FunFam" id="3.40.140.20:FF:000001">
    <property type="entry name" value="Bifunctional purine biosynthesis protein PurH"/>
    <property type="match status" value="1"/>
</dbReference>
<evidence type="ECO:0000256" key="10">
    <source>
        <dbReference type="HAMAP-Rule" id="MF_00139"/>
    </source>
</evidence>
<dbReference type="SMART" id="SM00851">
    <property type="entry name" value="MGS"/>
    <property type="match status" value="1"/>
</dbReference>
<evidence type="ECO:0000256" key="1">
    <source>
        <dbReference type="ARBA" id="ARBA00004844"/>
    </source>
</evidence>
<evidence type="ECO:0000256" key="3">
    <source>
        <dbReference type="ARBA" id="ARBA00007667"/>
    </source>
</evidence>
<evidence type="ECO:0000259" key="11">
    <source>
        <dbReference type="PROSITE" id="PS51855"/>
    </source>
</evidence>
<evidence type="ECO:0000313" key="13">
    <source>
        <dbReference type="Proteomes" id="UP000189933"/>
    </source>
</evidence>
<dbReference type="EMBL" id="FUXM01000017">
    <property type="protein sequence ID" value="SKA00672.1"/>
    <property type="molecule type" value="Genomic_DNA"/>
</dbReference>
<evidence type="ECO:0000256" key="2">
    <source>
        <dbReference type="ARBA" id="ARBA00004954"/>
    </source>
</evidence>
<dbReference type="Gene3D" id="3.40.50.1380">
    <property type="entry name" value="Methylglyoxal synthase-like domain"/>
    <property type="match status" value="1"/>
</dbReference>
<comment type="domain">
    <text evidence="10">The IMP cyclohydrolase activity resides in the N-terminal region.</text>
</comment>
<organism evidence="12 13">
    <name type="scientific">Carboxydocella sporoproducens DSM 16521</name>
    <dbReference type="NCBI Taxonomy" id="1121270"/>
    <lineage>
        <taxon>Bacteria</taxon>
        <taxon>Bacillati</taxon>
        <taxon>Bacillota</taxon>
        <taxon>Clostridia</taxon>
        <taxon>Eubacteriales</taxon>
        <taxon>Clostridiales Family XVI. Incertae Sedis</taxon>
        <taxon>Carboxydocella</taxon>
    </lineage>
</organism>
<comment type="pathway">
    <text evidence="1 10">Purine metabolism; IMP biosynthesis via de novo pathway; IMP from 5-formamido-1-(5-phospho-D-ribosyl)imidazole-4-carboxamide: step 1/1.</text>
</comment>
<comment type="similarity">
    <text evidence="3 10">Belongs to the PurH family.</text>
</comment>
<protein>
    <recommendedName>
        <fullName evidence="10">Bifunctional purine biosynthesis protein PurH</fullName>
    </recommendedName>
    <domain>
        <recommendedName>
            <fullName evidence="10">Phosphoribosylaminoimidazolecarboxamide formyltransferase</fullName>
            <ecNumber evidence="10">2.1.2.3</ecNumber>
        </recommendedName>
        <alternativeName>
            <fullName evidence="10">AICAR transformylase</fullName>
        </alternativeName>
    </domain>
    <domain>
        <recommendedName>
            <fullName evidence="10">IMP cyclohydrolase</fullName>
            <ecNumber evidence="10">3.5.4.10</ecNumber>
        </recommendedName>
        <alternativeName>
            <fullName evidence="10">ATIC</fullName>
        </alternativeName>
        <alternativeName>
            <fullName evidence="10">IMP synthase</fullName>
        </alternativeName>
        <alternativeName>
            <fullName evidence="10">Inosinicase</fullName>
        </alternativeName>
    </domain>
</protein>
<name>A0A1T4QA69_9FIRM</name>
<dbReference type="GO" id="GO:0003937">
    <property type="term" value="F:IMP cyclohydrolase activity"/>
    <property type="evidence" value="ECO:0007669"/>
    <property type="project" value="UniProtKB-UniRule"/>
</dbReference>
<keyword evidence="5 10" id="KW-0658">Purine biosynthesis</keyword>
<evidence type="ECO:0000256" key="8">
    <source>
        <dbReference type="ARBA" id="ARBA00050488"/>
    </source>
</evidence>
<evidence type="ECO:0000256" key="6">
    <source>
        <dbReference type="ARBA" id="ARBA00022801"/>
    </source>
</evidence>
<reference evidence="13" key="1">
    <citation type="submission" date="2017-02" db="EMBL/GenBank/DDBJ databases">
        <authorList>
            <person name="Varghese N."/>
            <person name="Submissions S."/>
        </authorList>
    </citation>
    <scope>NUCLEOTIDE SEQUENCE [LARGE SCALE GENOMIC DNA]</scope>
    <source>
        <strain evidence="13">DSM 16521</strain>
    </source>
</reference>
<dbReference type="AlphaFoldDB" id="A0A1T4QA69"/>
<dbReference type="Gene3D" id="3.40.140.20">
    <property type="match status" value="2"/>
</dbReference>
<dbReference type="InterPro" id="IPR024051">
    <property type="entry name" value="AICAR_Tfase_dup_dom_sf"/>
</dbReference>
<dbReference type="InterPro" id="IPR002695">
    <property type="entry name" value="PurH-like"/>
</dbReference>
<dbReference type="Pfam" id="PF02142">
    <property type="entry name" value="MGS"/>
    <property type="match status" value="1"/>
</dbReference>